<accession>A0ABS9VQL8</accession>
<proteinExistence type="predicted"/>
<dbReference type="InterPro" id="IPR025272">
    <property type="entry name" value="SocA_Panacea"/>
</dbReference>
<gene>
    <name evidence="2" type="ORF">LZ016_14365</name>
</gene>
<organism evidence="2 3">
    <name type="scientific">Sphingomonas telluris</name>
    <dbReference type="NCBI Taxonomy" id="2907998"/>
    <lineage>
        <taxon>Bacteria</taxon>
        <taxon>Pseudomonadati</taxon>
        <taxon>Pseudomonadota</taxon>
        <taxon>Alphaproteobacteria</taxon>
        <taxon>Sphingomonadales</taxon>
        <taxon>Sphingomonadaceae</taxon>
        <taxon>Sphingomonas</taxon>
    </lineage>
</organism>
<reference evidence="2 3" key="1">
    <citation type="submission" date="2022-03" db="EMBL/GenBank/DDBJ databases">
        <authorList>
            <person name="Jo J.-H."/>
            <person name="Im W.-T."/>
        </authorList>
    </citation>
    <scope>NUCLEOTIDE SEQUENCE [LARGE SCALE GENOMIC DNA]</scope>
    <source>
        <strain evidence="2 3">SM33</strain>
    </source>
</reference>
<evidence type="ECO:0000313" key="3">
    <source>
        <dbReference type="Proteomes" id="UP001203058"/>
    </source>
</evidence>
<evidence type="ECO:0000313" key="2">
    <source>
        <dbReference type="EMBL" id="MCH8617278.1"/>
    </source>
</evidence>
<dbReference type="Proteomes" id="UP001203058">
    <property type="component" value="Unassembled WGS sequence"/>
</dbReference>
<feature type="domain" description="Antitoxin SocA-like Panacea" evidence="1">
    <location>
        <begin position="28"/>
        <end position="137"/>
    </location>
</feature>
<dbReference type="EMBL" id="JAKZHW010000002">
    <property type="protein sequence ID" value="MCH8617278.1"/>
    <property type="molecule type" value="Genomic_DNA"/>
</dbReference>
<keyword evidence="3" id="KW-1185">Reference proteome</keyword>
<comment type="caution">
    <text evidence="2">The sequence shown here is derived from an EMBL/GenBank/DDBJ whole genome shotgun (WGS) entry which is preliminary data.</text>
</comment>
<evidence type="ECO:0000259" key="1">
    <source>
        <dbReference type="Pfam" id="PF13274"/>
    </source>
</evidence>
<sequence length="172" mass="19037">MPAWSPEIANEFIRMAQANRHALNQMQLQKLVYIAHGWCLAYTDNPLTGDRPEAWSFGPVYRRLAIALARYGRAPVTSAICVGDLHRAWPVQGSVQVAKADLDGSESDTIAMVYRDYSCLDAAQLATITQRPGTPWHKTFAAGAGERRDIPHSLVRDQFVKIAETAGSQEAR</sequence>
<protein>
    <submittedName>
        <fullName evidence="2">DUF4065 domain-containing protein</fullName>
    </submittedName>
</protein>
<name>A0ABS9VQL8_9SPHN</name>
<dbReference type="Pfam" id="PF13274">
    <property type="entry name" value="SocA_Panacea"/>
    <property type="match status" value="1"/>
</dbReference>
<dbReference type="RefSeq" id="WP_241448142.1">
    <property type="nucleotide sequence ID" value="NZ_JAKZHW010000002.1"/>
</dbReference>